<gene>
    <name evidence="1" type="ORF">HLB35_08035</name>
</gene>
<proteinExistence type="predicted"/>
<dbReference type="SMART" id="SM00671">
    <property type="entry name" value="SEL1"/>
    <property type="match status" value="3"/>
</dbReference>
<dbReference type="AlphaFoldDB" id="A0A7Y3TWU7"/>
<keyword evidence="2" id="KW-1185">Reference proteome</keyword>
<dbReference type="SUPFAM" id="SSF81901">
    <property type="entry name" value="HCP-like"/>
    <property type="match status" value="1"/>
</dbReference>
<dbReference type="InterPro" id="IPR050767">
    <property type="entry name" value="Sel1_AlgK"/>
</dbReference>
<dbReference type="RefSeq" id="WP_171702206.1">
    <property type="nucleotide sequence ID" value="NZ_JABFHI010000003.1"/>
</dbReference>
<dbReference type="EMBL" id="JABFHI010000003">
    <property type="protein sequence ID" value="NOG31731.1"/>
    <property type="molecule type" value="Genomic_DNA"/>
</dbReference>
<dbReference type="InterPro" id="IPR011990">
    <property type="entry name" value="TPR-like_helical_dom_sf"/>
</dbReference>
<evidence type="ECO:0000313" key="2">
    <source>
        <dbReference type="Proteomes" id="UP000588806"/>
    </source>
</evidence>
<reference evidence="1 2" key="1">
    <citation type="submission" date="2020-05" db="EMBL/GenBank/DDBJ databases">
        <authorList>
            <person name="Ruan W."/>
            <person name="Jeon C.O."/>
            <person name="Chun B.H."/>
        </authorList>
    </citation>
    <scope>NUCLEOTIDE SEQUENCE [LARGE SCALE GENOMIC DNA]</scope>
    <source>
        <strain evidence="1 2">TBZ9</strain>
    </source>
</reference>
<dbReference type="Gene3D" id="1.25.40.10">
    <property type="entry name" value="Tetratricopeptide repeat domain"/>
    <property type="match status" value="1"/>
</dbReference>
<dbReference type="Proteomes" id="UP000588806">
    <property type="component" value="Unassembled WGS sequence"/>
</dbReference>
<dbReference type="InterPro" id="IPR006597">
    <property type="entry name" value="Sel1-like"/>
</dbReference>
<dbReference type="PANTHER" id="PTHR11102">
    <property type="entry name" value="SEL-1-LIKE PROTEIN"/>
    <property type="match status" value="1"/>
</dbReference>
<name>A0A7Y3TWU7_9GAMM</name>
<evidence type="ECO:0000313" key="1">
    <source>
        <dbReference type="EMBL" id="NOG31731.1"/>
    </source>
</evidence>
<protein>
    <submittedName>
        <fullName evidence="1">Sel1 repeat family protein</fullName>
    </submittedName>
</protein>
<dbReference type="PANTHER" id="PTHR11102:SF160">
    <property type="entry name" value="ERAD-ASSOCIATED E3 UBIQUITIN-PROTEIN LIGASE COMPONENT HRD3"/>
    <property type="match status" value="1"/>
</dbReference>
<sequence length="166" mass="18820">MPQASSLFTRLEYQVADRLFHSRWLLPHSPRTQRLTLRLLKRCAEAGHPDALSVYGHMLFHRSLSPQDKARGARYIVEAAHAGDLKAQYQVAQIYENGCAQYPRRDEYAVTWYARAAEAGHYLAAERLARAYKQGQLGLAVDHELAASWQALADQHVNHRPSELAS</sequence>
<comment type="caution">
    <text evidence="1">The sequence shown here is derived from an EMBL/GenBank/DDBJ whole genome shotgun (WGS) entry which is preliminary data.</text>
</comment>
<reference evidence="1 2" key="2">
    <citation type="submission" date="2020-06" db="EMBL/GenBank/DDBJ databases">
        <title>Halomonas songnenensis sp. nov., a moderately halophilic bacterium isolated from saline and alkaline soils.</title>
        <authorList>
            <person name="Jiang J."/>
            <person name="Pan Y."/>
        </authorList>
    </citation>
    <scope>NUCLEOTIDE SEQUENCE [LARGE SCALE GENOMIC DNA]</scope>
    <source>
        <strain evidence="1 2">TBZ9</strain>
    </source>
</reference>
<organism evidence="1 2">
    <name type="scientific">Vreelandella azerica</name>
    <dbReference type="NCBI Taxonomy" id="2732867"/>
    <lineage>
        <taxon>Bacteria</taxon>
        <taxon>Pseudomonadati</taxon>
        <taxon>Pseudomonadota</taxon>
        <taxon>Gammaproteobacteria</taxon>
        <taxon>Oceanospirillales</taxon>
        <taxon>Halomonadaceae</taxon>
        <taxon>Vreelandella</taxon>
    </lineage>
</organism>
<accession>A0A7Y3TWU7</accession>